<evidence type="ECO:0000256" key="5">
    <source>
        <dbReference type="SAM" id="MobiDB-lite"/>
    </source>
</evidence>
<dbReference type="Gene3D" id="3.30.40.10">
    <property type="entry name" value="Zinc/RING finger domain, C3HC4 (zinc finger)"/>
    <property type="match status" value="1"/>
</dbReference>
<evidence type="ECO:0000313" key="7">
    <source>
        <dbReference type="EMBL" id="KAJ3042316.1"/>
    </source>
</evidence>
<evidence type="ECO:0000256" key="2">
    <source>
        <dbReference type="ARBA" id="ARBA00022771"/>
    </source>
</evidence>
<evidence type="ECO:0000259" key="6">
    <source>
        <dbReference type="PROSITE" id="PS51044"/>
    </source>
</evidence>
<dbReference type="EMBL" id="JADGJD010001431">
    <property type="protein sequence ID" value="KAJ3042316.1"/>
    <property type="molecule type" value="Genomic_DNA"/>
</dbReference>
<dbReference type="PANTHER" id="PTHR10782">
    <property type="entry name" value="ZINC FINGER MIZ DOMAIN-CONTAINING PROTEIN"/>
    <property type="match status" value="1"/>
</dbReference>
<dbReference type="PROSITE" id="PS51044">
    <property type="entry name" value="ZF_SP_RING"/>
    <property type="match status" value="1"/>
</dbReference>
<keyword evidence="8" id="KW-1185">Reference proteome</keyword>
<reference evidence="7" key="1">
    <citation type="submission" date="2020-05" db="EMBL/GenBank/DDBJ databases">
        <title>Phylogenomic resolution of chytrid fungi.</title>
        <authorList>
            <person name="Stajich J.E."/>
            <person name="Amses K."/>
            <person name="Simmons R."/>
            <person name="Seto K."/>
            <person name="Myers J."/>
            <person name="Bonds A."/>
            <person name="Quandt C.A."/>
            <person name="Barry K."/>
            <person name="Liu P."/>
            <person name="Grigoriev I."/>
            <person name="Longcore J.E."/>
            <person name="James T.Y."/>
        </authorList>
    </citation>
    <scope>NUCLEOTIDE SEQUENCE</scope>
    <source>
        <strain evidence="7">JEL0318</strain>
    </source>
</reference>
<feature type="domain" description="SP-RING-type" evidence="6">
    <location>
        <begin position="417"/>
        <end position="498"/>
    </location>
</feature>
<protein>
    <recommendedName>
        <fullName evidence="6">SP-RING-type domain-containing protein</fullName>
    </recommendedName>
</protein>
<keyword evidence="1" id="KW-0479">Metal-binding</keyword>
<organism evidence="7 8">
    <name type="scientific">Rhizophlyctis rosea</name>
    <dbReference type="NCBI Taxonomy" id="64517"/>
    <lineage>
        <taxon>Eukaryota</taxon>
        <taxon>Fungi</taxon>
        <taxon>Fungi incertae sedis</taxon>
        <taxon>Chytridiomycota</taxon>
        <taxon>Chytridiomycota incertae sedis</taxon>
        <taxon>Chytridiomycetes</taxon>
        <taxon>Rhizophlyctidales</taxon>
        <taxon>Rhizophlyctidaceae</taxon>
        <taxon>Rhizophlyctis</taxon>
    </lineage>
</organism>
<dbReference type="Pfam" id="PF02891">
    <property type="entry name" value="zf-MIZ"/>
    <property type="match status" value="1"/>
</dbReference>
<dbReference type="PANTHER" id="PTHR10782:SF4">
    <property type="entry name" value="TONALLI, ISOFORM E"/>
    <property type="match status" value="1"/>
</dbReference>
<feature type="region of interest" description="Disordered" evidence="5">
    <location>
        <begin position="72"/>
        <end position="199"/>
    </location>
</feature>
<proteinExistence type="predicted"/>
<dbReference type="GO" id="GO:0000785">
    <property type="term" value="C:chromatin"/>
    <property type="evidence" value="ECO:0007669"/>
    <property type="project" value="TreeGrafter"/>
</dbReference>
<evidence type="ECO:0000256" key="3">
    <source>
        <dbReference type="ARBA" id="ARBA00022833"/>
    </source>
</evidence>
<name>A0AAD5S3S5_9FUNG</name>
<feature type="region of interest" description="Disordered" evidence="5">
    <location>
        <begin position="377"/>
        <end position="414"/>
    </location>
</feature>
<keyword evidence="3" id="KW-0862">Zinc</keyword>
<evidence type="ECO:0000313" key="8">
    <source>
        <dbReference type="Proteomes" id="UP001212841"/>
    </source>
</evidence>
<dbReference type="GO" id="GO:0016925">
    <property type="term" value="P:protein sumoylation"/>
    <property type="evidence" value="ECO:0007669"/>
    <property type="project" value="TreeGrafter"/>
</dbReference>
<dbReference type="CDD" id="cd16650">
    <property type="entry name" value="SP-RING_PIAS-like"/>
    <property type="match status" value="1"/>
</dbReference>
<feature type="compositionally biased region" description="Basic and acidic residues" evidence="5">
    <location>
        <begin position="579"/>
        <end position="588"/>
    </location>
</feature>
<dbReference type="Proteomes" id="UP001212841">
    <property type="component" value="Unassembled WGS sequence"/>
</dbReference>
<dbReference type="InterPro" id="IPR013083">
    <property type="entry name" value="Znf_RING/FYVE/PHD"/>
</dbReference>
<feature type="compositionally biased region" description="Basic and acidic residues" evidence="5">
    <location>
        <begin position="83"/>
        <end position="92"/>
    </location>
</feature>
<feature type="region of interest" description="Disordered" evidence="5">
    <location>
        <begin position="507"/>
        <end position="608"/>
    </location>
</feature>
<dbReference type="AlphaFoldDB" id="A0AAD5S3S5"/>
<dbReference type="GO" id="GO:0061665">
    <property type="term" value="F:SUMO ligase activity"/>
    <property type="evidence" value="ECO:0007669"/>
    <property type="project" value="TreeGrafter"/>
</dbReference>
<evidence type="ECO:0000256" key="1">
    <source>
        <dbReference type="ARBA" id="ARBA00022723"/>
    </source>
</evidence>
<feature type="compositionally biased region" description="Polar residues" evidence="5">
    <location>
        <begin position="114"/>
        <end position="144"/>
    </location>
</feature>
<dbReference type="GO" id="GO:0008270">
    <property type="term" value="F:zinc ion binding"/>
    <property type="evidence" value="ECO:0007669"/>
    <property type="project" value="UniProtKB-KW"/>
</dbReference>
<gene>
    <name evidence="7" type="ORF">HK097_002075</name>
</gene>
<sequence length="608" mass="66830">MNVYPHFEPCPVPRAYYPDVPPYEYADYYEYPADFPPPVDDGWTYAPLPPIHRPPAHIPPPYPVMLEPVPPAHQDFAPPRSHTSLDRLERRPSLGCSYAAPKGSRLERTPCPPTTANTKPRPISQASTTARAHPYTRSTTSPLANGSPAAPTRIGGMVSYATRPQVAAAAQPQQPTPTARTVTRQHSNPSSHTVGHHYKRKFESIRSSMESEAEVAQPMHEVASQMLYRDEAEVIVTNEKGVKCSPRYRQKISIDKAALKRGLLAARSSRGAQLALYLYSLEEQMLVSADDMFCQMRICVGDIRLVPASGNGGVHLNIMPALEADTVNGPGSLEITLDMQEESLIQGFAMICLRRLASEPQDSSSYSVLPSIRRMSNPVTSPGLQPEPRAQKRPPPAPARSTRPSVSSTATATNVEDDEEIEIVDQIVTLTCPLSLTRIRIPAKGMRCKHVQCFDAETFLQIYMSSPIWKCGVCNNVIQKTDLTISEPFVRYLASYPDADRCVIRGDGSHMPYVSPPNPTGQQQESDIVDLDDDDHGHHSDENNSNHTGRDRAGTVEPPDVTMMDSEPVQQQEQPQEDGGDRFGRRNMSDVPAGGLCAASGGDVHMVE</sequence>
<feature type="compositionally biased region" description="Low complexity" evidence="5">
    <location>
        <begin position="161"/>
        <end position="185"/>
    </location>
</feature>
<keyword evidence="2 4" id="KW-0863">Zinc-finger</keyword>
<dbReference type="InterPro" id="IPR004181">
    <property type="entry name" value="Znf_MIZ"/>
</dbReference>
<accession>A0AAD5S3S5</accession>
<feature type="compositionally biased region" description="Low complexity" evidence="5">
    <location>
        <begin position="399"/>
        <end position="413"/>
    </location>
</feature>
<evidence type="ECO:0000256" key="4">
    <source>
        <dbReference type="PROSITE-ProRule" id="PRU00452"/>
    </source>
</evidence>
<comment type="caution">
    <text evidence="7">The sequence shown here is derived from an EMBL/GenBank/DDBJ whole genome shotgun (WGS) entry which is preliminary data.</text>
</comment>
<feature type="compositionally biased region" description="Basic and acidic residues" evidence="5">
    <location>
        <begin position="535"/>
        <end position="554"/>
    </location>
</feature>